<dbReference type="CDD" id="cd17502">
    <property type="entry name" value="MFS_Azr1_MDR_like"/>
    <property type="match status" value="1"/>
</dbReference>
<dbReference type="PROSITE" id="PS50850">
    <property type="entry name" value="MFS"/>
    <property type="match status" value="1"/>
</dbReference>
<dbReference type="InterPro" id="IPR020846">
    <property type="entry name" value="MFS_dom"/>
</dbReference>
<feature type="transmembrane region" description="Helical" evidence="6">
    <location>
        <begin position="200"/>
        <end position="220"/>
    </location>
</feature>
<feature type="transmembrane region" description="Helical" evidence="6">
    <location>
        <begin position="114"/>
        <end position="132"/>
    </location>
</feature>
<comment type="caution">
    <text evidence="8">The sequence shown here is derived from an EMBL/GenBank/DDBJ whole genome shotgun (WGS) entry which is preliminary data.</text>
</comment>
<comment type="subcellular location">
    <subcellularLocation>
        <location evidence="1">Membrane</location>
        <topology evidence="1">Multi-pass membrane protein</topology>
    </subcellularLocation>
</comment>
<evidence type="ECO:0000313" key="9">
    <source>
        <dbReference type="Proteomes" id="UP001305779"/>
    </source>
</evidence>
<feature type="region of interest" description="Disordered" evidence="5">
    <location>
        <begin position="1"/>
        <end position="64"/>
    </location>
</feature>
<keyword evidence="3 6" id="KW-1133">Transmembrane helix</keyword>
<evidence type="ECO:0000256" key="6">
    <source>
        <dbReference type="SAM" id="Phobius"/>
    </source>
</evidence>
<evidence type="ECO:0000313" key="8">
    <source>
        <dbReference type="EMBL" id="KAK4500278.1"/>
    </source>
</evidence>
<feature type="transmembrane region" description="Helical" evidence="6">
    <location>
        <begin position="76"/>
        <end position="102"/>
    </location>
</feature>
<dbReference type="PRINTS" id="PR01036">
    <property type="entry name" value="TCRTETB"/>
</dbReference>
<feature type="transmembrane region" description="Helical" evidence="6">
    <location>
        <begin position="379"/>
        <end position="402"/>
    </location>
</feature>
<dbReference type="InterPro" id="IPR011701">
    <property type="entry name" value="MFS"/>
</dbReference>
<feature type="compositionally biased region" description="Low complexity" evidence="5">
    <location>
        <begin position="34"/>
        <end position="46"/>
    </location>
</feature>
<accession>A0ABR0EGN5</accession>
<name>A0ABR0EGN5_ZASCE</name>
<reference evidence="8 9" key="1">
    <citation type="journal article" date="2023" name="G3 (Bethesda)">
        <title>A chromosome-level genome assembly of Zasmidium syzygii isolated from banana leaves.</title>
        <authorList>
            <person name="van Westerhoven A.C."/>
            <person name="Mehrabi R."/>
            <person name="Talebi R."/>
            <person name="Steentjes M.B.F."/>
            <person name="Corcolon B."/>
            <person name="Chong P.A."/>
            <person name="Kema G.H.J."/>
            <person name="Seidl M.F."/>
        </authorList>
    </citation>
    <scope>NUCLEOTIDE SEQUENCE [LARGE SCALE GENOMIC DNA]</scope>
    <source>
        <strain evidence="8 9">P124</strain>
    </source>
</reference>
<evidence type="ECO:0000256" key="2">
    <source>
        <dbReference type="ARBA" id="ARBA00022692"/>
    </source>
</evidence>
<evidence type="ECO:0000256" key="1">
    <source>
        <dbReference type="ARBA" id="ARBA00004141"/>
    </source>
</evidence>
<dbReference type="InterPro" id="IPR036259">
    <property type="entry name" value="MFS_trans_sf"/>
</dbReference>
<sequence>MKFFSKREDAQTSTHSLPSSRHDSEGDMEEKDGPTASTTPVAASVANSDQSSNHDGLDATQQEEEEQIEYPKAMKLALIMIALCLSVFLMALDNTIISTAIPKITDQFHSINDVGWYASSYLLTTCAFQLFFGKLYTFYSIKWVYLIAIGIFEVGSAVCGAAPNSTALIIGRAVAGLGSAGIFAGAVLILSTVAPLEKRALYMGVVGAMYGIASVVGPLMGGAFTDHLSWRWCFYINLPIGAVTILFIIIFYHPKASVKNLGASWKEKLEQFDVFGTIIFLPMIVCLLLALQWGGSKYPWSNGRIIALFVVFAVLLVIFIGIQFWKKDNATVPPRIIKQRSVAAAAWFGATLGAAFFVYVYYLPIWFQAIKGASAVRSGIMNIPLILGLVIISMIAGGAVTATGYYTPFVIASSVILSIGAGMLTTFEPTTGSPEWIGYQALFGIGVGLGMQQTIIAIQAVLPTADVPIGTAIIMFSQTLGGALFVSVAQNVFTNSLLKNLKTLVPDLDPAKVLAAGATTLQQAVPAQYLAGVREAYNGAITDTFYVGVALGTASMVGAVFFEWKSIKGKKIEMVAA</sequence>
<organism evidence="8 9">
    <name type="scientific">Zasmidium cellare</name>
    <name type="common">Wine cellar mold</name>
    <name type="synonym">Racodium cellare</name>
    <dbReference type="NCBI Taxonomy" id="395010"/>
    <lineage>
        <taxon>Eukaryota</taxon>
        <taxon>Fungi</taxon>
        <taxon>Dikarya</taxon>
        <taxon>Ascomycota</taxon>
        <taxon>Pezizomycotina</taxon>
        <taxon>Dothideomycetes</taxon>
        <taxon>Dothideomycetidae</taxon>
        <taxon>Mycosphaerellales</taxon>
        <taxon>Mycosphaerellaceae</taxon>
        <taxon>Zasmidium</taxon>
    </lineage>
</organism>
<feature type="transmembrane region" description="Helical" evidence="6">
    <location>
        <begin position="144"/>
        <end position="163"/>
    </location>
</feature>
<feature type="transmembrane region" description="Helical" evidence="6">
    <location>
        <begin position="345"/>
        <end position="367"/>
    </location>
</feature>
<feature type="transmembrane region" description="Helical" evidence="6">
    <location>
        <begin position="169"/>
        <end position="193"/>
    </location>
</feature>
<evidence type="ECO:0000256" key="5">
    <source>
        <dbReference type="SAM" id="MobiDB-lite"/>
    </source>
</evidence>
<dbReference type="EMBL" id="JAXOVC010000006">
    <property type="protein sequence ID" value="KAK4500278.1"/>
    <property type="molecule type" value="Genomic_DNA"/>
</dbReference>
<feature type="transmembrane region" description="Helical" evidence="6">
    <location>
        <begin position="272"/>
        <end position="293"/>
    </location>
</feature>
<feature type="transmembrane region" description="Helical" evidence="6">
    <location>
        <begin position="545"/>
        <end position="564"/>
    </location>
</feature>
<feature type="transmembrane region" description="Helical" evidence="6">
    <location>
        <begin position="232"/>
        <end position="252"/>
    </location>
</feature>
<evidence type="ECO:0000256" key="3">
    <source>
        <dbReference type="ARBA" id="ARBA00022989"/>
    </source>
</evidence>
<proteinExistence type="predicted"/>
<dbReference type="SUPFAM" id="SSF103473">
    <property type="entry name" value="MFS general substrate transporter"/>
    <property type="match status" value="1"/>
</dbReference>
<dbReference type="Gene3D" id="1.20.1720.10">
    <property type="entry name" value="Multidrug resistance protein D"/>
    <property type="match status" value="1"/>
</dbReference>
<feature type="transmembrane region" description="Helical" evidence="6">
    <location>
        <begin position="469"/>
        <end position="493"/>
    </location>
</feature>
<keyword evidence="9" id="KW-1185">Reference proteome</keyword>
<evidence type="ECO:0000259" key="7">
    <source>
        <dbReference type="PROSITE" id="PS50850"/>
    </source>
</evidence>
<dbReference type="Pfam" id="PF07690">
    <property type="entry name" value="MFS_1"/>
    <property type="match status" value="1"/>
</dbReference>
<feature type="transmembrane region" description="Helical" evidence="6">
    <location>
        <begin position="439"/>
        <end position="462"/>
    </location>
</feature>
<dbReference type="Proteomes" id="UP001305779">
    <property type="component" value="Unassembled WGS sequence"/>
</dbReference>
<feature type="domain" description="Major facilitator superfamily (MFS) profile" evidence="7">
    <location>
        <begin position="79"/>
        <end position="567"/>
    </location>
</feature>
<dbReference type="PANTHER" id="PTHR23501:SF199">
    <property type="entry name" value="MFS EFFLUX TRANSPORTER INPD-RELATED"/>
    <property type="match status" value="1"/>
</dbReference>
<protein>
    <recommendedName>
        <fullName evidence="7">Major facilitator superfamily (MFS) profile domain-containing protein</fullName>
    </recommendedName>
</protein>
<keyword evidence="2 6" id="KW-0812">Transmembrane</keyword>
<feature type="transmembrane region" description="Helical" evidence="6">
    <location>
        <begin position="409"/>
        <end position="427"/>
    </location>
</feature>
<feature type="compositionally biased region" description="Basic and acidic residues" evidence="5">
    <location>
        <begin position="1"/>
        <end position="10"/>
    </location>
</feature>
<keyword evidence="4 6" id="KW-0472">Membrane</keyword>
<gene>
    <name evidence="8" type="ORF">PRZ48_008467</name>
</gene>
<dbReference type="PANTHER" id="PTHR23501">
    <property type="entry name" value="MAJOR FACILITATOR SUPERFAMILY"/>
    <property type="match status" value="1"/>
</dbReference>
<evidence type="ECO:0000256" key="4">
    <source>
        <dbReference type="ARBA" id="ARBA00023136"/>
    </source>
</evidence>
<feature type="transmembrane region" description="Helical" evidence="6">
    <location>
        <begin position="305"/>
        <end position="325"/>
    </location>
</feature>
<dbReference type="Gene3D" id="1.20.1250.20">
    <property type="entry name" value="MFS general substrate transporter like domains"/>
    <property type="match status" value="1"/>
</dbReference>